<accession>A0AAN8ZNH1</accession>
<organism evidence="8 9">
    <name type="scientific">Dillenia turbinata</name>
    <dbReference type="NCBI Taxonomy" id="194707"/>
    <lineage>
        <taxon>Eukaryota</taxon>
        <taxon>Viridiplantae</taxon>
        <taxon>Streptophyta</taxon>
        <taxon>Embryophyta</taxon>
        <taxon>Tracheophyta</taxon>
        <taxon>Spermatophyta</taxon>
        <taxon>Magnoliopsida</taxon>
        <taxon>eudicotyledons</taxon>
        <taxon>Gunneridae</taxon>
        <taxon>Pentapetalae</taxon>
        <taxon>Dilleniales</taxon>
        <taxon>Dilleniaceae</taxon>
        <taxon>Dillenia</taxon>
    </lineage>
</organism>
<evidence type="ECO:0000313" key="8">
    <source>
        <dbReference type="EMBL" id="KAK6943877.1"/>
    </source>
</evidence>
<gene>
    <name evidence="8" type="ORF">RJ641_024979</name>
</gene>
<dbReference type="Pfam" id="PF13639">
    <property type="entry name" value="zf-RING_2"/>
    <property type="match status" value="1"/>
</dbReference>
<keyword evidence="9" id="KW-1185">Reference proteome</keyword>
<name>A0AAN8ZNH1_9MAGN</name>
<dbReference type="Gene3D" id="2.130.10.10">
    <property type="entry name" value="YVTN repeat-like/Quinoprotein amine dehydrogenase"/>
    <property type="match status" value="1"/>
</dbReference>
<comment type="catalytic activity">
    <reaction evidence="1">
        <text>S-ubiquitinyl-[E2 ubiquitin-conjugating enzyme]-L-cysteine + [acceptor protein]-L-lysine = [E2 ubiquitin-conjugating enzyme]-L-cysteine + N(6)-ubiquitinyl-[acceptor protein]-L-lysine.</text>
        <dbReference type="EC" id="2.3.2.27"/>
    </reaction>
</comment>
<keyword evidence="5" id="KW-0479">Metal-binding</keyword>
<dbReference type="InterPro" id="IPR056527">
    <property type="entry name" value="WD40_RFWD3"/>
</dbReference>
<evidence type="ECO:0000259" key="7">
    <source>
        <dbReference type="PROSITE" id="PS50089"/>
    </source>
</evidence>
<evidence type="ECO:0000256" key="1">
    <source>
        <dbReference type="ARBA" id="ARBA00000900"/>
    </source>
</evidence>
<dbReference type="SUPFAM" id="SSF50978">
    <property type="entry name" value="WD40 repeat-like"/>
    <property type="match status" value="1"/>
</dbReference>
<dbReference type="EMBL" id="JBAMMX010000003">
    <property type="protein sequence ID" value="KAK6943877.1"/>
    <property type="molecule type" value="Genomic_DNA"/>
</dbReference>
<dbReference type="PANTHER" id="PTHR16047">
    <property type="entry name" value="RFWD3 PROTEIN"/>
    <property type="match status" value="1"/>
</dbReference>
<dbReference type="GO" id="GO:0016567">
    <property type="term" value="P:protein ubiquitination"/>
    <property type="evidence" value="ECO:0007669"/>
    <property type="project" value="InterPro"/>
</dbReference>
<dbReference type="InterPro" id="IPR036322">
    <property type="entry name" value="WD40_repeat_dom_sf"/>
</dbReference>
<dbReference type="Pfam" id="PF23419">
    <property type="entry name" value="WD40_RFWD3"/>
    <property type="match status" value="1"/>
</dbReference>
<dbReference type="GO" id="GO:0016604">
    <property type="term" value="C:nuclear body"/>
    <property type="evidence" value="ECO:0007669"/>
    <property type="project" value="UniProtKB-SubCell"/>
</dbReference>
<feature type="compositionally biased region" description="Polar residues" evidence="6">
    <location>
        <begin position="8"/>
        <end position="30"/>
    </location>
</feature>
<evidence type="ECO:0000256" key="5">
    <source>
        <dbReference type="PROSITE-ProRule" id="PRU00175"/>
    </source>
</evidence>
<dbReference type="InterPro" id="IPR037381">
    <property type="entry name" value="RFWD3"/>
</dbReference>
<feature type="region of interest" description="Disordered" evidence="6">
    <location>
        <begin position="1"/>
        <end position="33"/>
    </location>
</feature>
<comment type="subcellular location">
    <subcellularLocation>
        <location evidence="4">Nucleus</location>
        <location evidence="4">Nuclear body</location>
    </subcellularLocation>
</comment>
<dbReference type="GO" id="GO:0008270">
    <property type="term" value="F:zinc ion binding"/>
    <property type="evidence" value="ECO:0007669"/>
    <property type="project" value="UniProtKB-KW"/>
</dbReference>
<keyword evidence="5" id="KW-0863">Zinc-finger</keyword>
<dbReference type="InterPro" id="IPR001841">
    <property type="entry name" value="Znf_RING"/>
</dbReference>
<evidence type="ECO:0000256" key="2">
    <source>
        <dbReference type="ARBA" id="ARBA00012483"/>
    </source>
</evidence>
<dbReference type="PROSITE" id="PS50089">
    <property type="entry name" value="ZF_RING_2"/>
    <property type="match status" value="1"/>
</dbReference>
<sequence length="551" mass="61609">MEEEDQVRVSQANNSSTCSSPSQQNTTSDVHGNRDNFEDYDASQCDGLFCPICMHAWTADGDHYLCSLPCGHLYGMSCVKRWLELCGKNFGKCPQCNIKYKMKEIRKIYASRVVVADEDFNKKLQVAETKCTLLVEKEADWHRKEEEWHKRENALCLELHQLKERTKEMEQLLQNRRSVVEGYMVPPSFPVGGSSHHFLLQKELQLEGARLFDIDASGQTLIIARRLSGLGGEHFLSKISLIPPYESQNIFLPPNTKACRDLRVAPSFARLALLATLGKKMSILSLESNNVVLAYDLPAAAWSCSWDLNNPHNVYAGLQNGMLFLFDMRQTGRPVESMTGLACNPVHNIHSVIRNPSSPGGVNTLLSASAIGLCQWNFGAVEERQSQVPETENHGVCISSAYSPSNDDIVASFRPKVEMLNEMAFSQPNLTPIPTGLGQGVQGSHVHLKRVGNKYYQWGFSQANVNHIRLPKSLIIERKNERPLFASGDEFTGELVLQDLPSLAVVQRLQPSPFSPISPVLDVKHTNAWSPSFLCCLREDKLQLFSAKPLP</sequence>
<evidence type="ECO:0000256" key="3">
    <source>
        <dbReference type="ARBA" id="ARBA00022574"/>
    </source>
</evidence>
<feature type="domain" description="RING-type" evidence="7">
    <location>
        <begin position="50"/>
        <end position="97"/>
    </location>
</feature>
<dbReference type="InterPro" id="IPR013083">
    <property type="entry name" value="Znf_RING/FYVE/PHD"/>
</dbReference>
<dbReference type="GO" id="GO:0061630">
    <property type="term" value="F:ubiquitin protein ligase activity"/>
    <property type="evidence" value="ECO:0007669"/>
    <property type="project" value="UniProtKB-EC"/>
</dbReference>
<keyword evidence="5" id="KW-0862">Zinc</keyword>
<keyword evidence="3" id="KW-0853">WD repeat</keyword>
<evidence type="ECO:0000313" key="9">
    <source>
        <dbReference type="Proteomes" id="UP001370490"/>
    </source>
</evidence>
<dbReference type="Proteomes" id="UP001370490">
    <property type="component" value="Unassembled WGS sequence"/>
</dbReference>
<dbReference type="InterPro" id="IPR015943">
    <property type="entry name" value="WD40/YVTN_repeat-like_dom_sf"/>
</dbReference>
<dbReference type="AlphaFoldDB" id="A0AAN8ZNH1"/>
<dbReference type="EC" id="2.3.2.27" evidence="2"/>
<dbReference type="CDD" id="cd16450">
    <property type="entry name" value="mRING-C3HGC3_RFWD3"/>
    <property type="match status" value="1"/>
</dbReference>
<proteinExistence type="predicted"/>
<dbReference type="PANTHER" id="PTHR16047:SF13">
    <property type="entry name" value="E3 UBIQUITIN-PROTEIN LIGASE RFWD3"/>
    <property type="match status" value="1"/>
</dbReference>
<reference evidence="8 9" key="1">
    <citation type="submission" date="2023-12" db="EMBL/GenBank/DDBJ databases">
        <title>A high-quality genome assembly for Dillenia turbinata (Dilleniales).</title>
        <authorList>
            <person name="Chanderbali A."/>
        </authorList>
    </citation>
    <scope>NUCLEOTIDE SEQUENCE [LARGE SCALE GENOMIC DNA]</scope>
    <source>
        <strain evidence="8">LSX21</strain>
        <tissue evidence="8">Leaf</tissue>
    </source>
</reference>
<dbReference type="SUPFAM" id="SSF57850">
    <property type="entry name" value="RING/U-box"/>
    <property type="match status" value="1"/>
</dbReference>
<dbReference type="Gene3D" id="3.30.40.10">
    <property type="entry name" value="Zinc/RING finger domain, C3HC4 (zinc finger)"/>
    <property type="match status" value="1"/>
</dbReference>
<evidence type="ECO:0000256" key="6">
    <source>
        <dbReference type="SAM" id="MobiDB-lite"/>
    </source>
</evidence>
<evidence type="ECO:0000256" key="4">
    <source>
        <dbReference type="ARBA" id="ARBA00034306"/>
    </source>
</evidence>
<protein>
    <recommendedName>
        <fullName evidence="2">RING-type E3 ubiquitin transferase</fullName>
        <ecNumber evidence="2">2.3.2.27</ecNumber>
    </recommendedName>
</protein>
<dbReference type="GO" id="GO:0036297">
    <property type="term" value="P:interstrand cross-link repair"/>
    <property type="evidence" value="ECO:0007669"/>
    <property type="project" value="InterPro"/>
</dbReference>
<comment type="caution">
    <text evidence="8">The sequence shown here is derived from an EMBL/GenBank/DDBJ whole genome shotgun (WGS) entry which is preliminary data.</text>
</comment>